<dbReference type="PANTHER" id="PTHR43133:SF51">
    <property type="entry name" value="RNA POLYMERASE SIGMA FACTOR"/>
    <property type="match status" value="1"/>
</dbReference>
<evidence type="ECO:0000256" key="3">
    <source>
        <dbReference type="ARBA" id="ARBA00023082"/>
    </source>
</evidence>
<organism evidence="7 8">
    <name type="scientific">Chengkuizengella axinellae</name>
    <dbReference type="NCBI Taxonomy" id="3064388"/>
    <lineage>
        <taxon>Bacteria</taxon>
        <taxon>Bacillati</taxon>
        <taxon>Bacillota</taxon>
        <taxon>Bacilli</taxon>
        <taxon>Bacillales</taxon>
        <taxon>Paenibacillaceae</taxon>
        <taxon>Chengkuizengella</taxon>
    </lineage>
</organism>
<dbReference type="Gene3D" id="1.10.10.10">
    <property type="entry name" value="Winged helix-like DNA-binding domain superfamily/Winged helix DNA-binding domain"/>
    <property type="match status" value="1"/>
</dbReference>
<evidence type="ECO:0000256" key="2">
    <source>
        <dbReference type="ARBA" id="ARBA00023015"/>
    </source>
</evidence>
<dbReference type="PANTHER" id="PTHR43133">
    <property type="entry name" value="RNA POLYMERASE ECF-TYPE SIGMA FACTO"/>
    <property type="match status" value="1"/>
</dbReference>
<evidence type="ECO:0000313" key="8">
    <source>
        <dbReference type="Proteomes" id="UP001231941"/>
    </source>
</evidence>
<dbReference type="SUPFAM" id="SSF88659">
    <property type="entry name" value="Sigma3 and sigma4 domains of RNA polymerase sigma factors"/>
    <property type="match status" value="1"/>
</dbReference>
<feature type="domain" description="RNA polymerase sigma factor 70 region 4 type 2" evidence="6">
    <location>
        <begin position="106"/>
        <end position="157"/>
    </location>
</feature>
<evidence type="ECO:0000256" key="4">
    <source>
        <dbReference type="ARBA" id="ARBA00023163"/>
    </source>
</evidence>
<dbReference type="InterPro" id="IPR014284">
    <property type="entry name" value="RNA_pol_sigma-70_dom"/>
</dbReference>
<dbReference type="InterPro" id="IPR039425">
    <property type="entry name" value="RNA_pol_sigma-70-like"/>
</dbReference>
<keyword evidence="3" id="KW-0731">Sigma factor</keyword>
<dbReference type="InterPro" id="IPR013325">
    <property type="entry name" value="RNA_pol_sigma_r2"/>
</dbReference>
<comment type="caution">
    <text evidence="7">The sequence shown here is derived from an EMBL/GenBank/DDBJ whole genome shotgun (WGS) entry which is preliminary data.</text>
</comment>
<dbReference type="Proteomes" id="UP001231941">
    <property type="component" value="Unassembled WGS sequence"/>
</dbReference>
<dbReference type="InterPro" id="IPR007627">
    <property type="entry name" value="RNA_pol_sigma70_r2"/>
</dbReference>
<evidence type="ECO:0000313" key="7">
    <source>
        <dbReference type="EMBL" id="MDP5276403.1"/>
    </source>
</evidence>
<proteinExistence type="inferred from homology"/>
<feature type="domain" description="RNA polymerase sigma-70 region 2" evidence="5">
    <location>
        <begin position="21"/>
        <end position="86"/>
    </location>
</feature>
<dbReference type="InterPro" id="IPR013249">
    <property type="entry name" value="RNA_pol_sigma70_r4_t2"/>
</dbReference>
<keyword evidence="8" id="KW-1185">Reference proteome</keyword>
<evidence type="ECO:0000259" key="5">
    <source>
        <dbReference type="Pfam" id="PF04542"/>
    </source>
</evidence>
<keyword evidence="4" id="KW-0804">Transcription</keyword>
<gene>
    <name evidence="7" type="ORF">Q5Y73_20115</name>
</gene>
<dbReference type="NCBIfam" id="TIGR02937">
    <property type="entry name" value="sigma70-ECF"/>
    <property type="match status" value="1"/>
</dbReference>
<dbReference type="Gene3D" id="1.10.1740.10">
    <property type="match status" value="1"/>
</dbReference>
<dbReference type="InterPro" id="IPR036388">
    <property type="entry name" value="WH-like_DNA-bd_sf"/>
</dbReference>
<reference evidence="7 8" key="1">
    <citation type="submission" date="2023-08" db="EMBL/GenBank/DDBJ databases">
        <authorList>
            <person name="Park J.-S."/>
        </authorList>
    </citation>
    <scope>NUCLEOTIDE SEQUENCE [LARGE SCALE GENOMIC DNA]</scope>
    <source>
        <strain evidence="7 8">2205SS18-9</strain>
    </source>
</reference>
<evidence type="ECO:0000256" key="1">
    <source>
        <dbReference type="ARBA" id="ARBA00010641"/>
    </source>
</evidence>
<comment type="similarity">
    <text evidence="1">Belongs to the sigma-70 factor family. ECF subfamily.</text>
</comment>
<dbReference type="Pfam" id="PF08281">
    <property type="entry name" value="Sigma70_r4_2"/>
    <property type="match status" value="1"/>
</dbReference>
<sequence>MEYDKWVKLAQKGDQDAFVLLIKNNENSMYRVARSFFKDDIDCADVIQETILKAFQSLKNLKEPKYFKTWLIRILINECKKMIISKKKVVNEVVEETKVDSYHSIEIQEAIDSLDVDIRTITVLFYLEDRPVKEIAKLLEIPEGTVKSRLNRARSKLANLLQSENERSVRDGK</sequence>
<accession>A0ABT9J4J7</accession>
<name>A0ABT9J4J7_9BACL</name>
<evidence type="ECO:0000259" key="6">
    <source>
        <dbReference type="Pfam" id="PF08281"/>
    </source>
</evidence>
<dbReference type="InterPro" id="IPR013324">
    <property type="entry name" value="RNA_pol_sigma_r3/r4-like"/>
</dbReference>
<keyword evidence="2" id="KW-0805">Transcription regulation</keyword>
<dbReference type="EMBL" id="JAVAMP010000014">
    <property type="protein sequence ID" value="MDP5276403.1"/>
    <property type="molecule type" value="Genomic_DNA"/>
</dbReference>
<dbReference type="SUPFAM" id="SSF88946">
    <property type="entry name" value="Sigma2 domain of RNA polymerase sigma factors"/>
    <property type="match status" value="1"/>
</dbReference>
<dbReference type="Pfam" id="PF04542">
    <property type="entry name" value="Sigma70_r2"/>
    <property type="match status" value="1"/>
</dbReference>
<protein>
    <submittedName>
        <fullName evidence="7">Sigma-70 family RNA polymerase sigma factor</fullName>
    </submittedName>
</protein>
<dbReference type="CDD" id="cd06171">
    <property type="entry name" value="Sigma70_r4"/>
    <property type="match status" value="1"/>
</dbReference>
<dbReference type="RefSeq" id="WP_305993708.1">
    <property type="nucleotide sequence ID" value="NZ_JAVAMP010000014.1"/>
</dbReference>